<keyword evidence="1" id="KW-0472">Membrane</keyword>
<name>A0A1X2G438_9FUNG</name>
<proteinExistence type="predicted"/>
<evidence type="ECO:0000313" key="3">
    <source>
        <dbReference type="Proteomes" id="UP000242146"/>
    </source>
</evidence>
<dbReference type="InterPro" id="IPR036188">
    <property type="entry name" value="FAD/NAD-bd_sf"/>
</dbReference>
<dbReference type="PANTHER" id="PTHR42923">
    <property type="entry name" value="PROTOPORPHYRINOGEN OXIDASE"/>
    <property type="match status" value="1"/>
</dbReference>
<dbReference type="Proteomes" id="UP000242146">
    <property type="component" value="Unassembled WGS sequence"/>
</dbReference>
<organism evidence="2 3">
    <name type="scientific">Hesseltinella vesiculosa</name>
    <dbReference type="NCBI Taxonomy" id="101127"/>
    <lineage>
        <taxon>Eukaryota</taxon>
        <taxon>Fungi</taxon>
        <taxon>Fungi incertae sedis</taxon>
        <taxon>Mucoromycota</taxon>
        <taxon>Mucoromycotina</taxon>
        <taxon>Mucoromycetes</taxon>
        <taxon>Mucorales</taxon>
        <taxon>Cunninghamellaceae</taxon>
        <taxon>Hesseltinella</taxon>
    </lineage>
</organism>
<dbReference type="EMBL" id="MCGT01000048">
    <property type="protein sequence ID" value="ORX44416.1"/>
    <property type="molecule type" value="Genomic_DNA"/>
</dbReference>
<dbReference type="SUPFAM" id="SSF51905">
    <property type="entry name" value="FAD/NAD(P)-binding domain"/>
    <property type="match status" value="1"/>
</dbReference>
<dbReference type="AlphaFoldDB" id="A0A1X2G438"/>
<evidence type="ECO:0000313" key="2">
    <source>
        <dbReference type="EMBL" id="ORX44416.1"/>
    </source>
</evidence>
<comment type="caution">
    <text evidence="2">The sequence shown here is derived from an EMBL/GenBank/DDBJ whole genome shotgun (WGS) entry which is preliminary data.</text>
</comment>
<dbReference type="Gene3D" id="3.50.50.60">
    <property type="entry name" value="FAD/NAD(P)-binding domain"/>
    <property type="match status" value="1"/>
</dbReference>
<keyword evidence="1" id="KW-1133">Transmembrane helix</keyword>
<gene>
    <name evidence="2" type="ORF">DM01DRAFT_1329083</name>
</gene>
<dbReference type="PANTHER" id="PTHR42923:SF17">
    <property type="entry name" value="AMINE OXIDASE DOMAIN-CONTAINING PROTEIN"/>
    <property type="match status" value="1"/>
</dbReference>
<dbReference type="STRING" id="101127.A0A1X2G438"/>
<evidence type="ECO:0000256" key="1">
    <source>
        <dbReference type="SAM" id="Phobius"/>
    </source>
</evidence>
<sequence length="517" mass="58490">MTVRKQQEVKTIKVAIIGTGLAGLSSAYLLEKSNIIHSASKDSPVNFEVHLFEKNASIGMDASSITVATTGDQDIRYYSHLVKLYNHLGVISKPARFSFGWYRIHGFLPKDLASENVANYTQNTSYLCYSGSRTIGVIDSPQNVDAAAQWWLFYKIWHSIWVVAIVGISYLRLMLFCLWYNYRGHFSNTSHPVTRLTLGQWFNYAKIHPYFAHEVFIPLFAAVCTNRWQSMLNYPASDVLQYMAKGLFQESYVVTHGVREVVRRLVAPVSKKHIGIHIQKIRPSSDSNFLYALEDDKGQIYKCHHVIFATQANQARKILETSSQGDAFLDGLLAQISSLKKFKYETSLVINHTDIRLLPSDKRHWRTLNLAQIDATVDPNPRNDCQFIVPTPHDTTMTTHIINWTNSKLSNQQPSPAIFLQTTNPCISPDPKKILSVSWFERATVTLESQKAIKEDLFPMKQNKISPGPCQGGNNIWFVGSYCWYGIPLLEGCVASSEQVVVNGIGAHENVEIKVPW</sequence>
<evidence type="ECO:0008006" key="4">
    <source>
        <dbReference type="Google" id="ProtNLM"/>
    </source>
</evidence>
<dbReference type="InterPro" id="IPR050464">
    <property type="entry name" value="Zeta_carotene_desat/Oxidored"/>
</dbReference>
<feature type="transmembrane region" description="Helical" evidence="1">
    <location>
        <begin position="160"/>
        <end position="182"/>
    </location>
</feature>
<protein>
    <recommendedName>
        <fullName evidence="4">FAD/NAD(P)-binding domain-containing protein</fullName>
    </recommendedName>
</protein>
<reference evidence="2 3" key="1">
    <citation type="submission" date="2016-07" db="EMBL/GenBank/DDBJ databases">
        <title>Pervasive Adenine N6-methylation of Active Genes in Fungi.</title>
        <authorList>
            <consortium name="DOE Joint Genome Institute"/>
            <person name="Mondo S.J."/>
            <person name="Dannebaum R.O."/>
            <person name="Kuo R.C."/>
            <person name="Labutti K."/>
            <person name="Haridas S."/>
            <person name="Kuo A."/>
            <person name="Salamov A."/>
            <person name="Ahrendt S.R."/>
            <person name="Lipzen A."/>
            <person name="Sullivan W."/>
            <person name="Andreopoulos W.B."/>
            <person name="Clum A."/>
            <person name="Lindquist E."/>
            <person name="Daum C."/>
            <person name="Ramamoorthy G.K."/>
            <person name="Gryganskyi A."/>
            <person name="Culley D."/>
            <person name="Magnuson J.K."/>
            <person name="James T.Y."/>
            <person name="O'Malley M.A."/>
            <person name="Stajich J.E."/>
            <person name="Spatafora J.W."/>
            <person name="Visel A."/>
            <person name="Grigoriev I.V."/>
        </authorList>
    </citation>
    <scope>NUCLEOTIDE SEQUENCE [LARGE SCALE GENOMIC DNA]</scope>
    <source>
        <strain evidence="2 3">NRRL 3301</strain>
    </source>
</reference>
<accession>A0A1X2G438</accession>
<dbReference type="GO" id="GO:0016491">
    <property type="term" value="F:oxidoreductase activity"/>
    <property type="evidence" value="ECO:0007669"/>
    <property type="project" value="TreeGrafter"/>
</dbReference>
<dbReference type="Pfam" id="PF13450">
    <property type="entry name" value="NAD_binding_8"/>
    <property type="match status" value="1"/>
</dbReference>
<keyword evidence="1" id="KW-0812">Transmembrane</keyword>
<keyword evidence="3" id="KW-1185">Reference proteome</keyword>
<dbReference type="OrthoDB" id="5977668at2759"/>